<dbReference type="EMBL" id="WTFF01000016">
    <property type="protein sequence ID" value="MBW5481211.1"/>
    <property type="molecule type" value="Genomic_DNA"/>
</dbReference>
<evidence type="ECO:0000313" key="2">
    <source>
        <dbReference type="Proteomes" id="UP000812013"/>
    </source>
</evidence>
<reference evidence="1 2" key="1">
    <citation type="submission" date="2019-12" db="EMBL/GenBank/DDBJ databases">
        <title>Genome sequence of Streptomyces bambusae.</title>
        <authorList>
            <person name="Bansal K."/>
            <person name="Choksket S."/>
            <person name="Korpole S."/>
            <person name="Patil P.B."/>
        </authorList>
    </citation>
    <scope>NUCLEOTIDE SEQUENCE [LARGE SCALE GENOMIC DNA]</scope>
    <source>
        <strain evidence="1 2">SK60</strain>
    </source>
</reference>
<keyword evidence="2" id="KW-1185">Reference proteome</keyword>
<evidence type="ECO:0000313" key="1">
    <source>
        <dbReference type="EMBL" id="MBW5481211.1"/>
    </source>
</evidence>
<dbReference type="Proteomes" id="UP000812013">
    <property type="component" value="Unassembled WGS sequence"/>
</dbReference>
<organism evidence="1 2">
    <name type="scientific">Streptomyces bambusae</name>
    <dbReference type="NCBI Taxonomy" id="1550616"/>
    <lineage>
        <taxon>Bacteria</taxon>
        <taxon>Bacillati</taxon>
        <taxon>Actinomycetota</taxon>
        <taxon>Actinomycetes</taxon>
        <taxon>Kitasatosporales</taxon>
        <taxon>Streptomycetaceae</taxon>
        <taxon>Streptomyces</taxon>
    </lineage>
</organism>
<dbReference type="Gene3D" id="3.30.70.100">
    <property type="match status" value="1"/>
</dbReference>
<gene>
    <name evidence="1" type="ORF">GPJ59_04760</name>
</gene>
<sequence length="125" mass="13582">MLHKIYYVDRSDILPGRLDDVKAAMLELAAFVEAAEPQLLAYHFYVDEAGSTMSVVAVHPDAASLELHLELGGPKFRAFVPLIRMRSIDVYGEPSPAAMDRLRAKASLLGDADVTAHAAVAGFTR</sequence>
<evidence type="ECO:0008006" key="3">
    <source>
        <dbReference type="Google" id="ProtNLM"/>
    </source>
</evidence>
<name>A0ABS6Z0F3_9ACTN</name>
<comment type="caution">
    <text evidence="1">The sequence shown here is derived from an EMBL/GenBank/DDBJ whole genome shotgun (WGS) entry which is preliminary data.</text>
</comment>
<proteinExistence type="predicted"/>
<dbReference type="SUPFAM" id="SSF54909">
    <property type="entry name" value="Dimeric alpha+beta barrel"/>
    <property type="match status" value="1"/>
</dbReference>
<accession>A0ABS6Z0F3</accession>
<dbReference type="InterPro" id="IPR011008">
    <property type="entry name" value="Dimeric_a/b-barrel"/>
</dbReference>
<protein>
    <recommendedName>
        <fullName evidence="3">Quinol monooxygenase YgiN</fullName>
    </recommendedName>
</protein>